<evidence type="ECO:0000313" key="2">
    <source>
        <dbReference type="Proteomes" id="UP000264719"/>
    </source>
</evidence>
<proteinExistence type="predicted"/>
<comment type="caution">
    <text evidence="1">The sequence shown here is derived from an EMBL/GenBank/DDBJ whole genome shotgun (WGS) entry which is preliminary data.</text>
</comment>
<keyword evidence="1" id="KW-0808">Transferase</keyword>
<organism evidence="1 2">
    <name type="scientific">Roseovarius nubinhibens</name>
    <dbReference type="NCBI Taxonomy" id="314263"/>
    <lineage>
        <taxon>Bacteria</taxon>
        <taxon>Pseudomonadati</taxon>
        <taxon>Pseudomonadota</taxon>
        <taxon>Alphaproteobacteria</taxon>
        <taxon>Rhodobacterales</taxon>
        <taxon>Roseobacteraceae</taxon>
        <taxon>Roseovarius</taxon>
    </lineage>
</organism>
<dbReference type="GO" id="GO:0016757">
    <property type="term" value="F:glycosyltransferase activity"/>
    <property type="evidence" value="ECO:0007669"/>
    <property type="project" value="UniProtKB-KW"/>
</dbReference>
<dbReference type="AlphaFoldDB" id="A0A348WID4"/>
<gene>
    <name evidence="1" type="ORF">DCS45_20845</name>
</gene>
<reference evidence="1 2" key="1">
    <citation type="journal article" date="2018" name="Nat. Biotechnol.">
        <title>A standardized bacterial taxonomy based on genome phylogeny substantially revises the tree of life.</title>
        <authorList>
            <person name="Parks D.H."/>
            <person name="Chuvochina M."/>
            <person name="Waite D.W."/>
            <person name="Rinke C."/>
            <person name="Skarshewski A."/>
            <person name="Chaumeil P.A."/>
            <person name="Hugenholtz P."/>
        </authorList>
    </citation>
    <scope>NUCLEOTIDE SEQUENCE [LARGE SCALE GENOMIC DNA]</scope>
    <source>
        <strain evidence="1">UBA9169</strain>
    </source>
</reference>
<dbReference type="Proteomes" id="UP000264719">
    <property type="component" value="Unassembled WGS sequence"/>
</dbReference>
<evidence type="ECO:0000313" key="1">
    <source>
        <dbReference type="EMBL" id="HAR54296.1"/>
    </source>
</evidence>
<protein>
    <submittedName>
        <fullName evidence="1">Amidophosphoribosyltransferase</fullName>
    </submittedName>
</protein>
<dbReference type="Gene3D" id="2.30.30.830">
    <property type="match status" value="1"/>
</dbReference>
<keyword evidence="1" id="KW-0328">Glycosyltransferase</keyword>
<name>A0A348WID4_9RHOB</name>
<accession>A0A348WID4</accession>
<sequence length="67" mass="7325">MPMRGMVLLGTFMNDKAPEALIRDPHGRIEKIGLGDKVGRQQVVAINPGLVVLMRNGATERLTMPRG</sequence>
<dbReference type="EMBL" id="DMVW01000198">
    <property type="protein sequence ID" value="HAR54296.1"/>
    <property type="molecule type" value="Genomic_DNA"/>
</dbReference>